<reference evidence="4 5" key="2">
    <citation type="submission" date="2018-11" db="EMBL/GenBank/DDBJ databases">
        <authorList>
            <consortium name="Pathogen Informatics"/>
        </authorList>
    </citation>
    <scope>NUCLEOTIDE SEQUENCE [LARGE SCALE GENOMIC DNA]</scope>
</reference>
<dbReference type="PRINTS" id="PR00081">
    <property type="entry name" value="GDHRDH"/>
</dbReference>
<proteinExistence type="inferred from homology"/>
<gene>
    <name evidence="4" type="ORF">GPUH_LOCUS17053</name>
</gene>
<dbReference type="Gene3D" id="3.40.50.720">
    <property type="entry name" value="NAD(P)-binding Rossmann-like Domain"/>
    <property type="match status" value="1"/>
</dbReference>
<dbReference type="AlphaFoldDB" id="A0A183E7W2"/>
<dbReference type="SUPFAM" id="SSF51735">
    <property type="entry name" value="NAD(P)-binding Rossmann-fold domains"/>
    <property type="match status" value="1"/>
</dbReference>
<dbReference type="PROSITE" id="PS00061">
    <property type="entry name" value="ADH_SHORT"/>
    <property type="match status" value="1"/>
</dbReference>
<evidence type="ECO:0000256" key="1">
    <source>
        <dbReference type="ARBA" id="ARBA00023002"/>
    </source>
</evidence>
<keyword evidence="3" id="KW-0472">Membrane</keyword>
<protein>
    <submittedName>
        <fullName evidence="6">Short chain dehydrogenase</fullName>
    </submittedName>
</protein>
<dbReference type="Proteomes" id="UP000271098">
    <property type="component" value="Unassembled WGS sequence"/>
</dbReference>
<evidence type="ECO:0000313" key="5">
    <source>
        <dbReference type="Proteomes" id="UP000271098"/>
    </source>
</evidence>
<comment type="similarity">
    <text evidence="2">Belongs to the short-chain dehydrogenases/reductases (SDR) family.</text>
</comment>
<keyword evidence="5" id="KW-1185">Reference proteome</keyword>
<dbReference type="EMBL" id="UYRT01084606">
    <property type="protein sequence ID" value="VDN29074.1"/>
    <property type="molecule type" value="Genomic_DNA"/>
</dbReference>
<keyword evidence="3" id="KW-0812">Transmembrane</keyword>
<dbReference type="WBParaSite" id="GPUH_0001707501-mRNA-1">
    <property type="protein sequence ID" value="GPUH_0001707501-mRNA-1"/>
    <property type="gene ID" value="GPUH_0001707501"/>
</dbReference>
<reference evidence="6" key="1">
    <citation type="submission" date="2016-06" db="UniProtKB">
        <authorList>
            <consortium name="WormBaseParasite"/>
        </authorList>
    </citation>
    <scope>IDENTIFICATION</scope>
</reference>
<dbReference type="OrthoDB" id="1933717at2759"/>
<name>A0A183E7W2_9BILA</name>
<dbReference type="PANTHER" id="PTHR44147:SF2">
    <property type="entry name" value="DEHYDROGENASE_REDUCTASE SDR FAMILY MEMBER 1"/>
    <property type="match status" value="1"/>
</dbReference>
<sequence>MSEIEKLFKRIEQDTNGQLDILVNNAFSAIKAITDVDGRKFWEMEPELWDQVNDVGLRNHYYCSVYAARMMAKRQTGIIINISSAGGLFYLFTVPYGVGKAAMDRMASDMAAELRSRGVTVVSLWPGVVRTELVEKAAESGVFEKGGDKITRSIGKLIKDGETPEFAGKAVVTLATDPNVMKKTGRILIAADLGIDYKFQDIDGRQPESLRGLKMLLSHVGRADIGAYFPAWLRVPGWLITAIKSRL</sequence>
<dbReference type="InterPro" id="IPR036291">
    <property type="entry name" value="NAD(P)-bd_dom_sf"/>
</dbReference>
<accession>A0A183E7W2</accession>
<dbReference type="PRINTS" id="PR00080">
    <property type="entry name" value="SDRFAMILY"/>
</dbReference>
<dbReference type="PANTHER" id="PTHR44147">
    <property type="entry name" value="DEHYDROGENASE/REDUCTASE SDR FAMILY MEMBER 1"/>
    <property type="match status" value="1"/>
</dbReference>
<evidence type="ECO:0000313" key="4">
    <source>
        <dbReference type="EMBL" id="VDN29074.1"/>
    </source>
</evidence>
<dbReference type="Pfam" id="PF00106">
    <property type="entry name" value="adh_short"/>
    <property type="match status" value="1"/>
</dbReference>
<evidence type="ECO:0000313" key="6">
    <source>
        <dbReference type="WBParaSite" id="GPUH_0001707501-mRNA-1"/>
    </source>
</evidence>
<dbReference type="InterPro" id="IPR020904">
    <property type="entry name" value="Sc_DH/Rdtase_CS"/>
</dbReference>
<keyword evidence="3" id="KW-1133">Transmembrane helix</keyword>
<dbReference type="GO" id="GO:0016491">
    <property type="term" value="F:oxidoreductase activity"/>
    <property type="evidence" value="ECO:0007669"/>
    <property type="project" value="UniProtKB-KW"/>
</dbReference>
<keyword evidence="1" id="KW-0560">Oxidoreductase</keyword>
<feature type="transmembrane region" description="Helical" evidence="3">
    <location>
        <begin position="78"/>
        <end position="98"/>
    </location>
</feature>
<dbReference type="InterPro" id="IPR002347">
    <property type="entry name" value="SDR_fam"/>
</dbReference>
<evidence type="ECO:0000256" key="3">
    <source>
        <dbReference type="SAM" id="Phobius"/>
    </source>
</evidence>
<organism evidence="6">
    <name type="scientific">Gongylonema pulchrum</name>
    <dbReference type="NCBI Taxonomy" id="637853"/>
    <lineage>
        <taxon>Eukaryota</taxon>
        <taxon>Metazoa</taxon>
        <taxon>Ecdysozoa</taxon>
        <taxon>Nematoda</taxon>
        <taxon>Chromadorea</taxon>
        <taxon>Rhabditida</taxon>
        <taxon>Spirurina</taxon>
        <taxon>Spiruromorpha</taxon>
        <taxon>Spiruroidea</taxon>
        <taxon>Gongylonematidae</taxon>
        <taxon>Gongylonema</taxon>
    </lineage>
</organism>
<evidence type="ECO:0000256" key="2">
    <source>
        <dbReference type="RuleBase" id="RU000363"/>
    </source>
</evidence>